<comment type="subcellular location">
    <subcellularLocation>
        <location evidence="1">Cell outer membrane</location>
    </subcellularLocation>
</comment>
<dbReference type="PANTHER" id="PTHR30026:SF20">
    <property type="entry name" value="OUTER MEMBRANE PROTEIN TOLC"/>
    <property type="match status" value="1"/>
</dbReference>
<dbReference type="GO" id="GO:0009279">
    <property type="term" value="C:cell outer membrane"/>
    <property type="evidence" value="ECO:0007669"/>
    <property type="project" value="UniProtKB-SubCell"/>
</dbReference>
<evidence type="ECO:0000313" key="7">
    <source>
        <dbReference type="EMBL" id="VAW22806.1"/>
    </source>
</evidence>
<evidence type="ECO:0000256" key="1">
    <source>
        <dbReference type="ARBA" id="ARBA00004442"/>
    </source>
</evidence>
<gene>
    <name evidence="7" type="ORF">MNBD_BACTEROID01-1936</name>
</gene>
<evidence type="ECO:0008006" key="8">
    <source>
        <dbReference type="Google" id="ProtNLM"/>
    </source>
</evidence>
<sequence length="420" mass="47141">MRHLAYLLIIFLLPFRVVLGQSEITLEECYRLARENYPNLGQLDILSEITALKHENIKTNYLPKINLKGQASYQSDVPGISMNIPNLEIPEVPKAQYKAYLEFQQNIWDGGLTASKQVLETAALHSRLNQLEVELFQLKDKVNKAWFSAMLAQKSIKVYEARLAVIREKQKKLESGVRNGVIEESGLDVLLAEEQLTGQSITEIEAGYKASLNVLSILTGKAISPSSKLVFNEQGIDLTQGLNRPELALFESQANQLDAGSELIQKQRNPKLFGFGQAGFGQPGLNLLNDKFDSFYLVGVGMSWNVFDWKQAKREKQIMGLQRDAVQAQIKTFKQSISILLEQQQANIEKLNKLLQSDAKIVSLREKISGKSASKLENGTITPADYISVLNSELIAKLRLETHKIQLQEAKIIYNNIKGI</sequence>
<dbReference type="AlphaFoldDB" id="A0A3B0UT06"/>
<dbReference type="EMBL" id="UOEP01000179">
    <property type="protein sequence ID" value="VAW22806.1"/>
    <property type="molecule type" value="Genomic_DNA"/>
</dbReference>
<dbReference type="GO" id="GO:0015288">
    <property type="term" value="F:porin activity"/>
    <property type="evidence" value="ECO:0007669"/>
    <property type="project" value="TreeGrafter"/>
</dbReference>
<feature type="coiled-coil region" evidence="6">
    <location>
        <begin position="334"/>
        <end position="361"/>
    </location>
</feature>
<dbReference type="PANTHER" id="PTHR30026">
    <property type="entry name" value="OUTER MEMBRANE PROTEIN TOLC"/>
    <property type="match status" value="1"/>
</dbReference>
<dbReference type="InterPro" id="IPR051906">
    <property type="entry name" value="TolC-like"/>
</dbReference>
<name>A0A3B0UT06_9ZZZZ</name>
<protein>
    <recommendedName>
        <fullName evidence="8">Outer membrane efflux protein</fullName>
    </recommendedName>
</protein>
<evidence type="ECO:0000256" key="2">
    <source>
        <dbReference type="ARBA" id="ARBA00022452"/>
    </source>
</evidence>
<evidence type="ECO:0000256" key="5">
    <source>
        <dbReference type="ARBA" id="ARBA00023237"/>
    </source>
</evidence>
<evidence type="ECO:0000256" key="6">
    <source>
        <dbReference type="SAM" id="Coils"/>
    </source>
</evidence>
<reference evidence="7" key="1">
    <citation type="submission" date="2018-06" db="EMBL/GenBank/DDBJ databases">
        <authorList>
            <person name="Zhirakovskaya E."/>
        </authorList>
    </citation>
    <scope>NUCLEOTIDE SEQUENCE</scope>
</reference>
<keyword evidence="4" id="KW-0472">Membrane</keyword>
<evidence type="ECO:0000256" key="4">
    <source>
        <dbReference type="ARBA" id="ARBA00023136"/>
    </source>
</evidence>
<accession>A0A3B0UT06</accession>
<keyword evidence="2" id="KW-1134">Transmembrane beta strand</keyword>
<dbReference type="GO" id="GO:0015562">
    <property type="term" value="F:efflux transmembrane transporter activity"/>
    <property type="evidence" value="ECO:0007669"/>
    <property type="project" value="InterPro"/>
</dbReference>
<dbReference type="Gene3D" id="1.20.1600.10">
    <property type="entry name" value="Outer membrane efflux proteins (OEP)"/>
    <property type="match status" value="1"/>
</dbReference>
<dbReference type="SUPFAM" id="SSF56954">
    <property type="entry name" value="Outer membrane efflux proteins (OEP)"/>
    <property type="match status" value="1"/>
</dbReference>
<proteinExistence type="predicted"/>
<evidence type="ECO:0000256" key="3">
    <source>
        <dbReference type="ARBA" id="ARBA00022692"/>
    </source>
</evidence>
<dbReference type="GO" id="GO:1990281">
    <property type="term" value="C:efflux pump complex"/>
    <property type="evidence" value="ECO:0007669"/>
    <property type="project" value="TreeGrafter"/>
</dbReference>
<keyword evidence="3" id="KW-0812">Transmembrane</keyword>
<organism evidence="7">
    <name type="scientific">hydrothermal vent metagenome</name>
    <dbReference type="NCBI Taxonomy" id="652676"/>
    <lineage>
        <taxon>unclassified sequences</taxon>
        <taxon>metagenomes</taxon>
        <taxon>ecological metagenomes</taxon>
    </lineage>
</organism>
<keyword evidence="6" id="KW-0175">Coiled coil</keyword>
<keyword evidence="5" id="KW-0998">Cell outer membrane</keyword>